<dbReference type="InterPro" id="IPR030972">
    <property type="entry name" value="UrcA_uranyl"/>
</dbReference>
<proteinExistence type="predicted"/>
<protein>
    <submittedName>
        <fullName evidence="2">UrcA family protein</fullName>
    </submittedName>
</protein>
<dbReference type="NCBIfam" id="TIGR04433">
    <property type="entry name" value="UrcA_uranyl"/>
    <property type="match status" value="1"/>
</dbReference>
<reference evidence="2 3" key="1">
    <citation type="submission" date="2024-09" db="EMBL/GenBank/DDBJ databases">
        <authorList>
            <person name="Sun Q."/>
            <person name="Mori K."/>
        </authorList>
    </citation>
    <scope>NUCLEOTIDE SEQUENCE [LARGE SCALE GENOMIC DNA]</scope>
    <source>
        <strain evidence="2 3">CCM 7706</strain>
    </source>
</reference>
<dbReference type="RefSeq" id="WP_379488825.1">
    <property type="nucleotide sequence ID" value="NZ_JBHLWK010000025.1"/>
</dbReference>
<evidence type="ECO:0000256" key="1">
    <source>
        <dbReference type="SAM" id="SignalP"/>
    </source>
</evidence>
<keyword evidence="1" id="KW-0732">Signal</keyword>
<feature type="signal peptide" evidence="1">
    <location>
        <begin position="1"/>
        <end position="25"/>
    </location>
</feature>
<accession>A0ABV6D0M2</accession>
<name>A0ABV6D0M2_9SPHN</name>
<organism evidence="2 3">
    <name type="scientific">Novosphingobium soli</name>
    <dbReference type="NCBI Taxonomy" id="574956"/>
    <lineage>
        <taxon>Bacteria</taxon>
        <taxon>Pseudomonadati</taxon>
        <taxon>Pseudomonadota</taxon>
        <taxon>Alphaproteobacteria</taxon>
        <taxon>Sphingomonadales</taxon>
        <taxon>Sphingomonadaceae</taxon>
        <taxon>Novosphingobium</taxon>
    </lineage>
</organism>
<gene>
    <name evidence="2" type="ORF">ACFFJC_18205</name>
</gene>
<evidence type="ECO:0000313" key="2">
    <source>
        <dbReference type="EMBL" id="MFC0206202.1"/>
    </source>
</evidence>
<sequence>MFKTNAIVAAALCTVGLFSAPTAFAATAQVRYSDLDLTTDAGQKTLENRLQAAARSVCRAQRPTTGTHLSASVDAGCYKQALAQVRAQVATAIDGAGDTRLGG</sequence>
<feature type="chain" id="PRO_5045690762" evidence="1">
    <location>
        <begin position="26"/>
        <end position="103"/>
    </location>
</feature>
<evidence type="ECO:0000313" key="3">
    <source>
        <dbReference type="Proteomes" id="UP001589798"/>
    </source>
</evidence>
<keyword evidence="3" id="KW-1185">Reference proteome</keyword>
<comment type="caution">
    <text evidence="2">The sequence shown here is derived from an EMBL/GenBank/DDBJ whole genome shotgun (WGS) entry which is preliminary data.</text>
</comment>
<dbReference type="Proteomes" id="UP001589798">
    <property type="component" value="Unassembled WGS sequence"/>
</dbReference>
<dbReference type="EMBL" id="JBHLWK010000025">
    <property type="protein sequence ID" value="MFC0206202.1"/>
    <property type="molecule type" value="Genomic_DNA"/>
</dbReference>